<dbReference type="SMART" id="SM00421">
    <property type="entry name" value="HTH_LUXR"/>
    <property type="match status" value="1"/>
</dbReference>
<dbReference type="InterPro" id="IPR016032">
    <property type="entry name" value="Sig_transdc_resp-reg_C-effctor"/>
</dbReference>
<keyword evidence="1 5" id="KW-0597">Phosphoprotein</keyword>
<dbReference type="Pfam" id="PF00196">
    <property type="entry name" value="GerE"/>
    <property type="match status" value="1"/>
</dbReference>
<evidence type="ECO:0000313" key="8">
    <source>
        <dbReference type="EMBL" id="MFC6280982.1"/>
    </source>
</evidence>
<dbReference type="InterPro" id="IPR058245">
    <property type="entry name" value="NreC/VraR/RcsB-like_REC"/>
</dbReference>
<dbReference type="InterPro" id="IPR000792">
    <property type="entry name" value="Tscrpt_reg_LuxR_C"/>
</dbReference>
<reference evidence="9" key="1">
    <citation type="journal article" date="2019" name="Int. J. Syst. Evol. Microbiol.">
        <title>The Global Catalogue of Microorganisms (GCM) 10K type strain sequencing project: providing services to taxonomists for standard genome sequencing and annotation.</title>
        <authorList>
            <consortium name="The Broad Institute Genomics Platform"/>
            <consortium name="The Broad Institute Genome Sequencing Center for Infectious Disease"/>
            <person name="Wu L."/>
            <person name="Ma J."/>
        </authorList>
    </citation>
    <scope>NUCLEOTIDE SEQUENCE [LARGE SCALE GENOMIC DNA]</scope>
    <source>
        <strain evidence="9">CCUG 39402</strain>
    </source>
</reference>
<keyword evidence="9" id="KW-1185">Reference proteome</keyword>
<evidence type="ECO:0000259" key="7">
    <source>
        <dbReference type="PROSITE" id="PS50110"/>
    </source>
</evidence>
<keyword evidence="3" id="KW-0238">DNA-binding</keyword>
<dbReference type="Pfam" id="PF00072">
    <property type="entry name" value="Response_reg"/>
    <property type="match status" value="1"/>
</dbReference>
<dbReference type="Proteomes" id="UP001596270">
    <property type="component" value="Unassembled WGS sequence"/>
</dbReference>
<dbReference type="RefSeq" id="WP_371436115.1">
    <property type="nucleotide sequence ID" value="NZ_JBHSRS010000015.1"/>
</dbReference>
<feature type="domain" description="HTH luxR-type" evidence="6">
    <location>
        <begin position="133"/>
        <end position="198"/>
    </location>
</feature>
<evidence type="ECO:0000256" key="1">
    <source>
        <dbReference type="ARBA" id="ARBA00022553"/>
    </source>
</evidence>
<evidence type="ECO:0000256" key="5">
    <source>
        <dbReference type="PROSITE-ProRule" id="PRU00169"/>
    </source>
</evidence>
<evidence type="ECO:0000256" key="2">
    <source>
        <dbReference type="ARBA" id="ARBA00023015"/>
    </source>
</evidence>
<keyword evidence="4" id="KW-0804">Transcription</keyword>
<evidence type="ECO:0000259" key="6">
    <source>
        <dbReference type="PROSITE" id="PS50043"/>
    </source>
</evidence>
<evidence type="ECO:0000313" key="9">
    <source>
        <dbReference type="Proteomes" id="UP001596270"/>
    </source>
</evidence>
<dbReference type="PANTHER" id="PTHR43214">
    <property type="entry name" value="TWO-COMPONENT RESPONSE REGULATOR"/>
    <property type="match status" value="1"/>
</dbReference>
<dbReference type="InterPro" id="IPR001789">
    <property type="entry name" value="Sig_transdc_resp-reg_receiver"/>
</dbReference>
<dbReference type="PROSITE" id="PS50043">
    <property type="entry name" value="HTH_LUXR_2"/>
    <property type="match status" value="1"/>
</dbReference>
<protein>
    <submittedName>
        <fullName evidence="8">LuxR C-terminal-related transcriptional regulator</fullName>
    </submittedName>
</protein>
<dbReference type="CDD" id="cd06170">
    <property type="entry name" value="LuxR_C_like"/>
    <property type="match status" value="1"/>
</dbReference>
<name>A0ABW1TW70_9BURK</name>
<accession>A0ABW1TW70</accession>
<dbReference type="PANTHER" id="PTHR43214:SF41">
    <property type="entry name" value="NITRATE_NITRITE RESPONSE REGULATOR PROTEIN NARP"/>
    <property type="match status" value="1"/>
</dbReference>
<dbReference type="Gene3D" id="3.40.50.2300">
    <property type="match status" value="1"/>
</dbReference>
<evidence type="ECO:0000256" key="3">
    <source>
        <dbReference type="ARBA" id="ARBA00023125"/>
    </source>
</evidence>
<dbReference type="EMBL" id="JBHSRS010000015">
    <property type="protein sequence ID" value="MFC6280982.1"/>
    <property type="molecule type" value="Genomic_DNA"/>
</dbReference>
<feature type="domain" description="Response regulatory" evidence="7">
    <location>
        <begin position="1"/>
        <end position="104"/>
    </location>
</feature>
<organism evidence="8 9">
    <name type="scientific">Polaromonas aquatica</name>
    <dbReference type="NCBI Taxonomy" id="332657"/>
    <lineage>
        <taxon>Bacteria</taxon>
        <taxon>Pseudomonadati</taxon>
        <taxon>Pseudomonadota</taxon>
        <taxon>Betaproteobacteria</taxon>
        <taxon>Burkholderiales</taxon>
        <taxon>Comamonadaceae</taxon>
        <taxon>Polaromonas</taxon>
    </lineage>
</organism>
<keyword evidence="2" id="KW-0805">Transcription regulation</keyword>
<dbReference type="SUPFAM" id="SSF52172">
    <property type="entry name" value="CheY-like"/>
    <property type="match status" value="1"/>
</dbReference>
<dbReference type="PROSITE" id="PS00622">
    <property type="entry name" value="HTH_LUXR_1"/>
    <property type="match status" value="1"/>
</dbReference>
<feature type="modified residue" description="4-aspartylphosphate" evidence="5">
    <location>
        <position position="39"/>
    </location>
</feature>
<sequence length="200" mass="21928">MISGELYKDARTDVVMQSATLRDARRLISMHTFDVLLVDITLPNGNGLDLIAYTKSVHPKAEIIVISVLDNEQYALLAFELGAVGYLVKNSWFGNFVEAVLQVANGGAYITPNIARKLLRKLEPSQGGIAPSPSNKQETLSPREKAVLSNITAGYTSIEIGDRLKISTETVNTHIKHIYNKLQIHCRAQAVSVTAQRGLI</sequence>
<comment type="caution">
    <text evidence="8">The sequence shown here is derived from an EMBL/GenBank/DDBJ whole genome shotgun (WGS) entry which is preliminary data.</text>
</comment>
<dbReference type="SUPFAM" id="SSF46894">
    <property type="entry name" value="C-terminal effector domain of the bipartite response regulators"/>
    <property type="match status" value="1"/>
</dbReference>
<gene>
    <name evidence="8" type="ORF">ACFQND_07030</name>
</gene>
<dbReference type="PRINTS" id="PR00038">
    <property type="entry name" value="HTHLUXR"/>
</dbReference>
<dbReference type="InterPro" id="IPR011006">
    <property type="entry name" value="CheY-like_superfamily"/>
</dbReference>
<dbReference type="PROSITE" id="PS50110">
    <property type="entry name" value="RESPONSE_REGULATORY"/>
    <property type="match status" value="1"/>
</dbReference>
<dbReference type="InterPro" id="IPR039420">
    <property type="entry name" value="WalR-like"/>
</dbReference>
<proteinExistence type="predicted"/>
<evidence type="ECO:0000256" key="4">
    <source>
        <dbReference type="ARBA" id="ARBA00023163"/>
    </source>
</evidence>
<dbReference type="CDD" id="cd17535">
    <property type="entry name" value="REC_NarL-like"/>
    <property type="match status" value="1"/>
</dbReference>